<dbReference type="NCBIfam" id="TIGR01641">
    <property type="entry name" value="phageSPP1_gp7"/>
    <property type="match status" value="1"/>
</dbReference>
<evidence type="ECO:0000259" key="1">
    <source>
        <dbReference type="Pfam" id="PF04233"/>
    </source>
</evidence>
<dbReference type="EMBL" id="CP015902">
    <property type="protein sequence ID" value="ARE21245.1"/>
    <property type="molecule type" value="Genomic_DNA"/>
</dbReference>
<dbReference type="InterPro" id="IPR006528">
    <property type="entry name" value="Phage_head_morphogenesis_dom"/>
</dbReference>
<evidence type="ECO:0000313" key="2">
    <source>
        <dbReference type="EMBL" id="ARE21245.1"/>
    </source>
</evidence>
<protein>
    <submittedName>
        <fullName evidence="2">Minor capsid protein</fullName>
    </submittedName>
</protein>
<accession>A0A1V0P388</accession>
<name>A0A1V0P388_LACLL</name>
<dbReference type="Proteomes" id="UP000192095">
    <property type="component" value="Chromosome"/>
</dbReference>
<proteinExistence type="predicted"/>
<reference evidence="2 3" key="1">
    <citation type="journal article" date="2017" name="BMC Genomics">
        <title>Comparative and functional genomics of the Lactococcus lactis taxon; insights into evolution and niche adaptation.</title>
        <authorList>
            <person name="Kelleher P."/>
            <person name="Bottacini F."/>
            <person name="Mahony J."/>
            <person name="Kilcawley K.N."/>
            <person name="van Sinderen D."/>
        </authorList>
    </citation>
    <scope>NUCLEOTIDE SEQUENCE [LARGE SCALE GENOMIC DNA]</scope>
    <source>
        <strain evidence="2 3">UC06</strain>
    </source>
</reference>
<evidence type="ECO:0000313" key="3">
    <source>
        <dbReference type="Proteomes" id="UP000192095"/>
    </source>
</evidence>
<dbReference type="Pfam" id="PF04233">
    <property type="entry name" value="Phage_Mu_F"/>
    <property type="match status" value="1"/>
</dbReference>
<dbReference type="AlphaFoldDB" id="A0A1V0P388"/>
<gene>
    <name evidence="2" type="ORF">LLUC06_1702</name>
</gene>
<organism evidence="2 3">
    <name type="scientific">Lactococcus lactis subsp. lactis</name>
    <name type="common">Streptococcus lactis</name>
    <dbReference type="NCBI Taxonomy" id="1360"/>
    <lineage>
        <taxon>Bacteria</taxon>
        <taxon>Bacillati</taxon>
        <taxon>Bacillota</taxon>
        <taxon>Bacilli</taxon>
        <taxon>Lactobacillales</taxon>
        <taxon>Streptococcaceae</taxon>
        <taxon>Lactococcus</taxon>
    </lineage>
</organism>
<dbReference type="RefSeq" id="WP_081213606.1">
    <property type="nucleotide sequence ID" value="NZ_CP015902.2"/>
</dbReference>
<sequence>MSDYWQKRAIKAEKKVNDGAKQLEEVVAQAYKQAQSYLTKQIAKLFSRTKQQTELTDDEAKRMLNETVPVSELVELRRLAKDINNPDLQREAKKRLTGLALKSRITRAEDLKAKSYLVTKQIADVQLDKQTSFYVDTIDEAYKETTAETIIREAQANAKNGIVKEVWNKKDYKFKELSTKSVENILDSHWLGSNYSKRLWGDTEALAKRLEQLFTVEALTGMSEFQMAKAIAGEFDRSINVARRLIRTEANYMANQAKLKSWKNNGVEKYQIIAILDLRTSQICRHKDHKVFLVSQAVVNGAEGTYPPFHPWCRSVASMYSERLNNIPRKALDPITGKTFDIKGSTTYNEWMDKLKSMHPDVEFKSSKWGDLTSRSYT</sequence>
<feature type="domain" description="Phage head morphogenesis" evidence="1">
    <location>
        <begin position="221"/>
        <end position="317"/>
    </location>
</feature>